<evidence type="ECO:0000256" key="5">
    <source>
        <dbReference type="ARBA" id="ARBA00022679"/>
    </source>
</evidence>
<sequence>MKKNFVINSVEFGGTDLPIIAGPCVIESQEHVLRMAENIKIITEDIGLPMIFKASFDKGNRSSHTSYRGPGLEKGLRILENVKKSLNVLLTTDIHDATQAKPVAEIVDIIQIPAFLCRQGDLLEAAVATGKTINVKKGQFMAPWDMVNIIDRVKHVGGEKLLLTERGTSFGYNNLVSDMRSIPIMQDLGVPVVFDTTHSAQQPGGLGKMTGGTRELIPILAKAAVAAGCDAVFMEVHDDPENALSDAATQWPLDKLAALLHSIKHIQQVRDN</sequence>
<dbReference type="HAMAP" id="MF_00056">
    <property type="entry name" value="KDO8P_synth"/>
    <property type="match status" value="1"/>
</dbReference>
<evidence type="ECO:0000256" key="6">
    <source>
        <dbReference type="ARBA" id="ARBA00049112"/>
    </source>
</evidence>
<dbReference type="PANTHER" id="PTHR21057">
    <property type="entry name" value="PHOSPHO-2-DEHYDRO-3-DEOXYHEPTONATE ALDOLASE"/>
    <property type="match status" value="1"/>
</dbReference>
<protein>
    <recommendedName>
        <fullName evidence="3">3-deoxy-8-phosphooctulonate synthase</fullName>
        <ecNumber evidence="3">2.5.1.55</ecNumber>
    </recommendedName>
</protein>
<keyword evidence="5" id="KW-0808">Transferase</keyword>
<dbReference type="EMBL" id="UINC01012085">
    <property type="protein sequence ID" value="SVA52973.1"/>
    <property type="molecule type" value="Genomic_DNA"/>
</dbReference>
<dbReference type="SUPFAM" id="SSF51569">
    <property type="entry name" value="Aldolase"/>
    <property type="match status" value="1"/>
</dbReference>
<comment type="subcellular location">
    <subcellularLocation>
        <location evidence="1">Cytoplasm</location>
    </subcellularLocation>
</comment>
<evidence type="ECO:0000256" key="2">
    <source>
        <dbReference type="ARBA" id="ARBA00010499"/>
    </source>
</evidence>
<dbReference type="NCBIfam" id="NF003543">
    <property type="entry name" value="PRK05198.1"/>
    <property type="match status" value="1"/>
</dbReference>
<proteinExistence type="inferred from homology"/>
<dbReference type="Gene3D" id="3.20.20.70">
    <property type="entry name" value="Aldolase class I"/>
    <property type="match status" value="1"/>
</dbReference>
<dbReference type="NCBIfam" id="TIGR01362">
    <property type="entry name" value="KDO8P_synth"/>
    <property type="match status" value="1"/>
</dbReference>
<dbReference type="InterPro" id="IPR006269">
    <property type="entry name" value="KDO8P_synthase"/>
</dbReference>
<gene>
    <name evidence="8" type="ORF">METZ01_LOCUS105827</name>
</gene>
<evidence type="ECO:0000259" key="7">
    <source>
        <dbReference type="Pfam" id="PF00793"/>
    </source>
</evidence>
<keyword evidence="4" id="KW-0963">Cytoplasm</keyword>
<feature type="domain" description="DAHP synthetase I/KDSA" evidence="7">
    <location>
        <begin position="14"/>
        <end position="265"/>
    </location>
</feature>
<name>A0A381WM66_9ZZZZ</name>
<dbReference type="InterPro" id="IPR013785">
    <property type="entry name" value="Aldolase_TIM"/>
</dbReference>
<organism evidence="8">
    <name type="scientific">marine metagenome</name>
    <dbReference type="NCBI Taxonomy" id="408172"/>
    <lineage>
        <taxon>unclassified sequences</taxon>
        <taxon>metagenomes</taxon>
        <taxon>ecological metagenomes</taxon>
    </lineage>
</organism>
<dbReference type="GO" id="GO:0005737">
    <property type="term" value="C:cytoplasm"/>
    <property type="evidence" value="ECO:0007669"/>
    <property type="project" value="UniProtKB-SubCell"/>
</dbReference>
<dbReference type="InterPro" id="IPR006218">
    <property type="entry name" value="DAHP1/KDSA"/>
</dbReference>
<comment type="similarity">
    <text evidence="2">Belongs to the KdsA family.</text>
</comment>
<comment type="catalytic activity">
    <reaction evidence="6">
        <text>D-arabinose 5-phosphate + phosphoenolpyruvate + H2O = 3-deoxy-alpha-D-manno-2-octulosonate-8-phosphate + phosphate</text>
        <dbReference type="Rhea" id="RHEA:14053"/>
        <dbReference type="ChEBI" id="CHEBI:15377"/>
        <dbReference type="ChEBI" id="CHEBI:43474"/>
        <dbReference type="ChEBI" id="CHEBI:57693"/>
        <dbReference type="ChEBI" id="CHEBI:58702"/>
        <dbReference type="ChEBI" id="CHEBI:85985"/>
        <dbReference type="EC" id="2.5.1.55"/>
    </reaction>
</comment>
<accession>A0A381WM66</accession>
<dbReference type="EC" id="2.5.1.55" evidence="3"/>
<dbReference type="AlphaFoldDB" id="A0A381WM66"/>
<dbReference type="Pfam" id="PF00793">
    <property type="entry name" value="DAHP_synth_1"/>
    <property type="match status" value="1"/>
</dbReference>
<evidence type="ECO:0000256" key="3">
    <source>
        <dbReference type="ARBA" id="ARBA00012693"/>
    </source>
</evidence>
<reference evidence="8" key="1">
    <citation type="submission" date="2018-05" db="EMBL/GenBank/DDBJ databases">
        <authorList>
            <person name="Lanie J.A."/>
            <person name="Ng W.-L."/>
            <person name="Kazmierczak K.M."/>
            <person name="Andrzejewski T.M."/>
            <person name="Davidsen T.M."/>
            <person name="Wayne K.J."/>
            <person name="Tettelin H."/>
            <person name="Glass J.I."/>
            <person name="Rusch D."/>
            <person name="Podicherti R."/>
            <person name="Tsui H.-C.T."/>
            <person name="Winkler M.E."/>
        </authorList>
    </citation>
    <scope>NUCLEOTIDE SEQUENCE</scope>
</reference>
<evidence type="ECO:0000256" key="4">
    <source>
        <dbReference type="ARBA" id="ARBA00022490"/>
    </source>
</evidence>
<dbReference type="GO" id="GO:0008676">
    <property type="term" value="F:3-deoxy-8-phosphooctulonate synthase activity"/>
    <property type="evidence" value="ECO:0007669"/>
    <property type="project" value="UniProtKB-EC"/>
</dbReference>
<evidence type="ECO:0000313" key="8">
    <source>
        <dbReference type="EMBL" id="SVA52973.1"/>
    </source>
</evidence>
<evidence type="ECO:0000256" key="1">
    <source>
        <dbReference type="ARBA" id="ARBA00004496"/>
    </source>
</evidence>